<evidence type="ECO:0000256" key="1">
    <source>
        <dbReference type="ARBA" id="ARBA00022603"/>
    </source>
</evidence>
<dbReference type="PROSITE" id="PS51682">
    <property type="entry name" value="SAM_OMT_I"/>
    <property type="match status" value="1"/>
</dbReference>
<dbReference type="CDD" id="cd02440">
    <property type="entry name" value="AdoMet_MTases"/>
    <property type="match status" value="1"/>
</dbReference>
<dbReference type="SUPFAM" id="SSF53335">
    <property type="entry name" value="S-adenosyl-L-methionine-dependent methyltransferases"/>
    <property type="match status" value="1"/>
</dbReference>
<dbReference type="GO" id="GO:0008171">
    <property type="term" value="F:O-methyltransferase activity"/>
    <property type="evidence" value="ECO:0007669"/>
    <property type="project" value="InterPro"/>
</dbReference>
<keyword evidence="5" id="KW-1185">Reference proteome</keyword>
<evidence type="ECO:0000313" key="4">
    <source>
        <dbReference type="EMBL" id="SFE75804.1"/>
    </source>
</evidence>
<dbReference type="Proteomes" id="UP000199516">
    <property type="component" value="Unassembled WGS sequence"/>
</dbReference>
<dbReference type="STRING" id="930128.SAMN05192532_103426"/>
<keyword evidence="2 4" id="KW-0808">Transferase</keyword>
<evidence type="ECO:0000313" key="5">
    <source>
        <dbReference type="Proteomes" id="UP000199516"/>
    </source>
</evidence>
<dbReference type="InterPro" id="IPR002935">
    <property type="entry name" value="SAM_O-MeTrfase"/>
</dbReference>
<evidence type="ECO:0000256" key="3">
    <source>
        <dbReference type="ARBA" id="ARBA00022691"/>
    </source>
</evidence>
<proteinExistence type="predicted"/>
<dbReference type="PANTHER" id="PTHR10509:SF14">
    <property type="entry name" value="CAFFEOYL-COA O-METHYLTRANSFERASE 3-RELATED"/>
    <property type="match status" value="1"/>
</dbReference>
<gene>
    <name evidence="4" type="ORF">SAMN05192532_103426</name>
</gene>
<keyword evidence="3" id="KW-0949">S-adenosyl-L-methionine</keyword>
<dbReference type="GO" id="GO:0008757">
    <property type="term" value="F:S-adenosylmethionine-dependent methyltransferase activity"/>
    <property type="evidence" value="ECO:0007669"/>
    <property type="project" value="TreeGrafter"/>
</dbReference>
<protein>
    <submittedName>
        <fullName evidence="4">Predicted O-methyltransferase YrrM</fullName>
    </submittedName>
</protein>
<dbReference type="InterPro" id="IPR050362">
    <property type="entry name" value="Cation-dep_OMT"/>
</dbReference>
<dbReference type="OrthoDB" id="9799672at2"/>
<dbReference type="PANTHER" id="PTHR10509">
    <property type="entry name" value="O-METHYLTRANSFERASE-RELATED"/>
    <property type="match status" value="1"/>
</dbReference>
<dbReference type="GO" id="GO:0032259">
    <property type="term" value="P:methylation"/>
    <property type="evidence" value="ECO:0007669"/>
    <property type="project" value="UniProtKB-KW"/>
</dbReference>
<dbReference type="Gene3D" id="3.40.50.150">
    <property type="entry name" value="Vaccinia Virus protein VP39"/>
    <property type="match status" value="1"/>
</dbReference>
<dbReference type="RefSeq" id="WP_091660926.1">
    <property type="nucleotide sequence ID" value="NZ_FONT01000003.1"/>
</dbReference>
<organism evidence="4 5">
    <name type="scientific">Alteribacillus iranensis</name>
    <dbReference type="NCBI Taxonomy" id="930128"/>
    <lineage>
        <taxon>Bacteria</taxon>
        <taxon>Bacillati</taxon>
        <taxon>Bacillota</taxon>
        <taxon>Bacilli</taxon>
        <taxon>Bacillales</taxon>
        <taxon>Bacillaceae</taxon>
        <taxon>Alteribacillus</taxon>
    </lineage>
</organism>
<dbReference type="Pfam" id="PF01596">
    <property type="entry name" value="Methyltransf_3"/>
    <property type="match status" value="1"/>
</dbReference>
<reference evidence="4 5" key="1">
    <citation type="submission" date="2016-10" db="EMBL/GenBank/DDBJ databases">
        <authorList>
            <person name="de Groot N.N."/>
        </authorList>
    </citation>
    <scope>NUCLEOTIDE SEQUENCE [LARGE SCALE GENOMIC DNA]</scope>
    <source>
        <strain evidence="4 5">DSM 23995</strain>
    </source>
</reference>
<keyword evidence="1 4" id="KW-0489">Methyltransferase</keyword>
<sequence>MKKINQYIDEVFTQQDAVLDEVLASIKEKGMPEISVSPAAGKWLSMLVAMTGATNVLEIGALGGYSGIHLARGFGKDGTLTSLELEDTYAEVARTNLAKAGFHDQVTYITGPALDSLATLAKEKRTFDFFFIDADKGNYENYLEACIQIAELGAVIAADNVLARGSVAEDTIEPRKYTETMKEFNRKTANHPQLESLLLPVGDGLTVSQVKKKNESRAL</sequence>
<dbReference type="InterPro" id="IPR029063">
    <property type="entry name" value="SAM-dependent_MTases_sf"/>
</dbReference>
<accession>A0A1I2D5L4</accession>
<dbReference type="EMBL" id="FONT01000003">
    <property type="protein sequence ID" value="SFE75804.1"/>
    <property type="molecule type" value="Genomic_DNA"/>
</dbReference>
<name>A0A1I2D5L4_9BACI</name>
<evidence type="ECO:0000256" key="2">
    <source>
        <dbReference type="ARBA" id="ARBA00022679"/>
    </source>
</evidence>
<dbReference type="AlphaFoldDB" id="A0A1I2D5L4"/>